<keyword evidence="2" id="KW-1185">Reference proteome</keyword>
<evidence type="ECO:0000313" key="1">
    <source>
        <dbReference type="EMBL" id="OCL11782.1"/>
    </source>
</evidence>
<dbReference type="AlphaFoldDB" id="A0A8E2F743"/>
<evidence type="ECO:0000313" key="2">
    <source>
        <dbReference type="Proteomes" id="UP000250140"/>
    </source>
</evidence>
<organism evidence="1 2">
    <name type="scientific">Glonium stellatum</name>
    <dbReference type="NCBI Taxonomy" id="574774"/>
    <lineage>
        <taxon>Eukaryota</taxon>
        <taxon>Fungi</taxon>
        <taxon>Dikarya</taxon>
        <taxon>Ascomycota</taxon>
        <taxon>Pezizomycotina</taxon>
        <taxon>Dothideomycetes</taxon>
        <taxon>Pleosporomycetidae</taxon>
        <taxon>Gloniales</taxon>
        <taxon>Gloniaceae</taxon>
        <taxon>Glonium</taxon>
    </lineage>
</organism>
<proteinExistence type="predicted"/>
<gene>
    <name evidence="1" type="ORF">AOQ84DRAFT_352877</name>
</gene>
<dbReference type="Proteomes" id="UP000250140">
    <property type="component" value="Unassembled WGS sequence"/>
</dbReference>
<name>A0A8E2F743_9PEZI</name>
<sequence length="69" mass="7571">MLWWGSLRLIGTDDLTALDDPKALDDSEALHHPKALDAPIALVGIKSLESRRLILAPSIPTNLGRLQEM</sequence>
<accession>A0A8E2F743</accession>
<protein>
    <submittedName>
        <fullName evidence="1">Uncharacterized protein</fullName>
    </submittedName>
</protein>
<dbReference type="EMBL" id="KV748991">
    <property type="protein sequence ID" value="OCL11782.1"/>
    <property type="molecule type" value="Genomic_DNA"/>
</dbReference>
<reference evidence="1 2" key="1">
    <citation type="journal article" date="2016" name="Nat. Commun.">
        <title>Ectomycorrhizal ecology is imprinted in the genome of the dominant symbiotic fungus Cenococcum geophilum.</title>
        <authorList>
            <consortium name="DOE Joint Genome Institute"/>
            <person name="Peter M."/>
            <person name="Kohler A."/>
            <person name="Ohm R.A."/>
            <person name="Kuo A."/>
            <person name="Krutzmann J."/>
            <person name="Morin E."/>
            <person name="Arend M."/>
            <person name="Barry K.W."/>
            <person name="Binder M."/>
            <person name="Choi C."/>
            <person name="Clum A."/>
            <person name="Copeland A."/>
            <person name="Grisel N."/>
            <person name="Haridas S."/>
            <person name="Kipfer T."/>
            <person name="LaButti K."/>
            <person name="Lindquist E."/>
            <person name="Lipzen A."/>
            <person name="Maire R."/>
            <person name="Meier B."/>
            <person name="Mihaltcheva S."/>
            <person name="Molinier V."/>
            <person name="Murat C."/>
            <person name="Poggeler S."/>
            <person name="Quandt C.A."/>
            <person name="Sperisen C."/>
            <person name="Tritt A."/>
            <person name="Tisserant E."/>
            <person name="Crous P.W."/>
            <person name="Henrissat B."/>
            <person name="Nehls U."/>
            <person name="Egli S."/>
            <person name="Spatafora J.W."/>
            <person name="Grigoriev I.V."/>
            <person name="Martin F.M."/>
        </authorList>
    </citation>
    <scope>NUCLEOTIDE SEQUENCE [LARGE SCALE GENOMIC DNA]</scope>
    <source>
        <strain evidence="1 2">CBS 207.34</strain>
    </source>
</reference>